<dbReference type="EMBL" id="JAXCGZ010000618">
    <property type="protein sequence ID" value="KAK7085740.1"/>
    <property type="molecule type" value="Genomic_DNA"/>
</dbReference>
<reference evidence="7 8" key="1">
    <citation type="submission" date="2023-11" db="EMBL/GenBank/DDBJ databases">
        <title>Halocaridina rubra genome assembly.</title>
        <authorList>
            <person name="Smith C."/>
        </authorList>
    </citation>
    <scope>NUCLEOTIDE SEQUENCE [LARGE SCALE GENOMIC DNA]</scope>
    <source>
        <strain evidence="7">EP-1</strain>
        <tissue evidence="7">Whole</tissue>
    </source>
</reference>
<dbReference type="InterPro" id="IPR050778">
    <property type="entry name" value="Cueball_EGF_LRP_Nidogen"/>
</dbReference>
<proteinExistence type="predicted"/>
<evidence type="ECO:0000256" key="1">
    <source>
        <dbReference type="ARBA" id="ARBA00022536"/>
    </source>
</evidence>
<evidence type="ECO:0000313" key="7">
    <source>
        <dbReference type="EMBL" id="KAK7085740.1"/>
    </source>
</evidence>
<dbReference type="SMART" id="SM00135">
    <property type="entry name" value="LY"/>
    <property type="match status" value="3"/>
</dbReference>
<evidence type="ECO:0000256" key="6">
    <source>
        <dbReference type="PROSITE-ProRule" id="PRU00461"/>
    </source>
</evidence>
<feature type="non-terminal residue" evidence="7">
    <location>
        <position position="1"/>
    </location>
</feature>
<dbReference type="Gene3D" id="2.120.10.30">
    <property type="entry name" value="TolB, C-terminal domain"/>
    <property type="match status" value="1"/>
</dbReference>
<feature type="repeat" description="LDL-receptor class B" evidence="6">
    <location>
        <begin position="74"/>
        <end position="118"/>
    </location>
</feature>
<protein>
    <submittedName>
        <fullName evidence="7">Uncharacterized protein</fullName>
    </submittedName>
</protein>
<evidence type="ECO:0000256" key="3">
    <source>
        <dbReference type="ARBA" id="ARBA00022737"/>
    </source>
</evidence>
<dbReference type="FunFam" id="2.120.10.30:FF:000241">
    <property type="entry name" value="Low-density lipoprotein receptor-related protein 6"/>
    <property type="match status" value="1"/>
</dbReference>
<dbReference type="PANTHER" id="PTHR46513:SF13">
    <property type="entry name" value="EGF-LIKE DOMAIN-CONTAINING PROTEIN"/>
    <property type="match status" value="1"/>
</dbReference>
<evidence type="ECO:0000256" key="4">
    <source>
        <dbReference type="ARBA" id="ARBA00023157"/>
    </source>
</evidence>
<keyword evidence="1" id="KW-0245">EGF-like domain</keyword>
<dbReference type="InterPro" id="IPR011042">
    <property type="entry name" value="6-blade_b-propeller_TolB-like"/>
</dbReference>
<dbReference type="GO" id="GO:0005886">
    <property type="term" value="C:plasma membrane"/>
    <property type="evidence" value="ECO:0007669"/>
    <property type="project" value="TreeGrafter"/>
</dbReference>
<keyword evidence="3" id="KW-0677">Repeat</keyword>
<accession>A0AAN8XJI2</accession>
<dbReference type="Pfam" id="PF00058">
    <property type="entry name" value="Ldl_recept_b"/>
    <property type="match status" value="4"/>
</dbReference>
<dbReference type="GO" id="GO:0042813">
    <property type="term" value="F:Wnt receptor activity"/>
    <property type="evidence" value="ECO:0007669"/>
    <property type="project" value="TreeGrafter"/>
</dbReference>
<evidence type="ECO:0000313" key="8">
    <source>
        <dbReference type="Proteomes" id="UP001381693"/>
    </source>
</evidence>
<sequence length="148" mass="17361">VADFNGDMRKTLIQDRLDEPRALAVYPSEGWMFWTDWGQEAMIERGGMDGKFRQPIVTQDIRWPNALTIDLVLRKIYWSDSKFHSVYSCNFDGTGRRTVLHSSEYLPHPFSITVFEDTMYWTDWRKEAIIRANKFTGENIEIIAHSHA</sequence>
<feature type="repeat" description="LDL-receptor class B" evidence="6">
    <location>
        <begin position="30"/>
        <end position="73"/>
    </location>
</feature>
<keyword evidence="2" id="KW-0732">Signal</keyword>
<evidence type="ECO:0000256" key="5">
    <source>
        <dbReference type="ARBA" id="ARBA00023180"/>
    </source>
</evidence>
<dbReference type="PANTHER" id="PTHR46513">
    <property type="entry name" value="VITELLOGENIN RECEPTOR-LIKE PROTEIN-RELATED-RELATED"/>
    <property type="match status" value="1"/>
</dbReference>
<evidence type="ECO:0000256" key="2">
    <source>
        <dbReference type="ARBA" id="ARBA00022729"/>
    </source>
</evidence>
<dbReference type="InterPro" id="IPR000033">
    <property type="entry name" value="LDLR_classB_rpt"/>
</dbReference>
<name>A0AAN8XJI2_HALRR</name>
<dbReference type="GO" id="GO:0017147">
    <property type="term" value="F:Wnt-protein binding"/>
    <property type="evidence" value="ECO:0007669"/>
    <property type="project" value="TreeGrafter"/>
</dbReference>
<dbReference type="PROSITE" id="PS51120">
    <property type="entry name" value="LDLRB"/>
    <property type="match status" value="2"/>
</dbReference>
<gene>
    <name evidence="7" type="ORF">SK128_012853</name>
</gene>
<comment type="caution">
    <text evidence="7">The sequence shown here is derived from an EMBL/GenBank/DDBJ whole genome shotgun (WGS) entry which is preliminary data.</text>
</comment>
<dbReference type="AlphaFoldDB" id="A0AAN8XJI2"/>
<keyword evidence="5" id="KW-0325">Glycoprotein</keyword>
<dbReference type="Proteomes" id="UP001381693">
    <property type="component" value="Unassembled WGS sequence"/>
</dbReference>
<dbReference type="GO" id="GO:0060070">
    <property type="term" value="P:canonical Wnt signaling pathway"/>
    <property type="evidence" value="ECO:0007669"/>
    <property type="project" value="TreeGrafter"/>
</dbReference>
<keyword evidence="8" id="KW-1185">Reference proteome</keyword>
<keyword evidence="4" id="KW-1015">Disulfide bond</keyword>
<feature type="non-terminal residue" evidence="7">
    <location>
        <position position="148"/>
    </location>
</feature>
<organism evidence="7 8">
    <name type="scientific">Halocaridina rubra</name>
    <name type="common">Hawaiian red shrimp</name>
    <dbReference type="NCBI Taxonomy" id="373956"/>
    <lineage>
        <taxon>Eukaryota</taxon>
        <taxon>Metazoa</taxon>
        <taxon>Ecdysozoa</taxon>
        <taxon>Arthropoda</taxon>
        <taxon>Crustacea</taxon>
        <taxon>Multicrustacea</taxon>
        <taxon>Malacostraca</taxon>
        <taxon>Eumalacostraca</taxon>
        <taxon>Eucarida</taxon>
        <taxon>Decapoda</taxon>
        <taxon>Pleocyemata</taxon>
        <taxon>Caridea</taxon>
        <taxon>Atyoidea</taxon>
        <taxon>Atyidae</taxon>
        <taxon>Halocaridina</taxon>
    </lineage>
</organism>
<dbReference type="SUPFAM" id="SSF63825">
    <property type="entry name" value="YWTD domain"/>
    <property type="match status" value="1"/>
</dbReference>